<feature type="compositionally biased region" description="Basic and acidic residues" evidence="1">
    <location>
        <begin position="121"/>
        <end position="137"/>
    </location>
</feature>
<feature type="compositionally biased region" description="Low complexity" evidence="1">
    <location>
        <begin position="33"/>
        <end position="42"/>
    </location>
</feature>
<reference evidence="3 4" key="1">
    <citation type="journal article" date="2004" name="Science">
        <title>The genome of the diatom Thalassiosira pseudonana: ecology, evolution, and metabolism.</title>
        <authorList>
            <person name="Armbrust E.V."/>
            <person name="Berges J.A."/>
            <person name="Bowler C."/>
            <person name="Green B.R."/>
            <person name="Martinez D."/>
            <person name="Putnam N.H."/>
            <person name="Zhou S."/>
            <person name="Allen A.E."/>
            <person name="Apt K.E."/>
            <person name="Bechner M."/>
            <person name="Brzezinski M.A."/>
            <person name="Chaal B.K."/>
            <person name="Chiovitti A."/>
            <person name="Davis A.K."/>
            <person name="Demarest M.S."/>
            <person name="Detter J.C."/>
            <person name="Glavina T."/>
            <person name="Goodstein D."/>
            <person name="Hadi M.Z."/>
            <person name="Hellsten U."/>
            <person name="Hildebrand M."/>
            <person name="Jenkins B.D."/>
            <person name="Jurka J."/>
            <person name="Kapitonov V.V."/>
            <person name="Kroger N."/>
            <person name="Lau W.W."/>
            <person name="Lane T.W."/>
            <person name="Larimer F.W."/>
            <person name="Lippmeier J.C."/>
            <person name="Lucas S."/>
            <person name="Medina M."/>
            <person name="Montsant A."/>
            <person name="Obornik M."/>
            <person name="Parker M.S."/>
            <person name="Palenik B."/>
            <person name="Pazour G.J."/>
            <person name="Richardson P.M."/>
            <person name="Rynearson T.A."/>
            <person name="Saito M.A."/>
            <person name="Schwartz D.C."/>
            <person name="Thamatrakoln K."/>
            <person name="Valentin K."/>
            <person name="Vardi A."/>
            <person name="Wilkerson F.P."/>
            <person name="Rokhsar D.S."/>
        </authorList>
    </citation>
    <scope>NUCLEOTIDE SEQUENCE [LARGE SCALE GENOMIC DNA]</scope>
    <source>
        <strain evidence="3 4">CCMP1335</strain>
    </source>
</reference>
<evidence type="ECO:0000313" key="3">
    <source>
        <dbReference type="EMBL" id="EED92826.1"/>
    </source>
</evidence>
<feature type="chain" id="PRO_5002868827" description="Spondin domain-containing protein" evidence="2">
    <location>
        <begin position="20"/>
        <end position="508"/>
    </location>
</feature>
<dbReference type="InParanoid" id="B8BZ53"/>
<organism evidence="3 4">
    <name type="scientific">Thalassiosira pseudonana</name>
    <name type="common">Marine diatom</name>
    <name type="synonym">Cyclotella nana</name>
    <dbReference type="NCBI Taxonomy" id="35128"/>
    <lineage>
        <taxon>Eukaryota</taxon>
        <taxon>Sar</taxon>
        <taxon>Stramenopiles</taxon>
        <taxon>Ochrophyta</taxon>
        <taxon>Bacillariophyta</taxon>
        <taxon>Coscinodiscophyceae</taxon>
        <taxon>Thalassiosirophycidae</taxon>
        <taxon>Thalassiosirales</taxon>
        <taxon>Thalassiosiraceae</taxon>
        <taxon>Thalassiosira</taxon>
    </lineage>
</organism>
<accession>B8BZ53</accession>
<reference evidence="3 4" key="2">
    <citation type="journal article" date="2008" name="Nature">
        <title>The Phaeodactylum genome reveals the evolutionary history of diatom genomes.</title>
        <authorList>
            <person name="Bowler C."/>
            <person name="Allen A.E."/>
            <person name="Badger J.H."/>
            <person name="Grimwood J."/>
            <person name="Jabbari K."/>
            <person name="Kuo A."/>
            <person name="Maheswari U."/>
            <person name="Martens C."/>
            <person name="Maumus F."/>
            <person name="Otillar R.P."/>
            <person name="Rayko E."/>
            <person name="Salamov A."/>
            <person name="Vandepoele K."/>
            <person name="Beszteri B."/>
            <person name="Gruber A."/>
            <person name="Heijde M."/>
            <person name="Katinka M."/>
            <person name="Mock T."/>
            <person name="Valentin K."/>
            <person name="Verret F."/>
            <person name="Berges J.A."/>
            <person name="Brownlee C."/>
            <person name="Cadoret J.P."/>
            <person name="Chiovitti A."/>
            <person name="Choi C.J."/>
            <person name="Coesel S."/>
            <person name="De Martino A."/>
            <person name="Detter J.C."/>
            <person name="Durkin C."/>
            <person name="Falciatore A."/>
            <person name="Fournet J."/>
            <person name="Haruta M."/>
            <person name="Huysman M.J."/>
            <person name="Jenkins B.D."/>
            <person name="Jiroutova K."/>
            <person name="Jorgensen R.E."/>
            <person name="Joubert Y."/>
            <person name="Kaplan A."/>
            <person name="Kroger N."/>
            <person name="Kroth P.G."/>
            <person name="La Roche J."/>
            <person name="Lindquist E."/>
            <person name="Lommer M."/>
            <person name="Martin-Jezequel V."/>
            <person name="Lopez P.J."/>
            <person name="Lucas S."/>
            <person name="Mangogna M."/>
            <person name="McGinnis K."/>
            <person name="Medlin L.K."/>
            <person name="Montsant A."/>
            <person name="Oudot-Le Secq M.P."/>
            <person name="Napoli C."/>
            <person name="Obornik M."/>
            <person name="Parker M.S."/>
            <person name="Petit J.L."/>
            <person name="Porcel B.M."/>
            <person name="Poulsen N."/>
            <person name="Robison M."/>
            <person name="Rychlewski L."/>
            <person name="Rynearson T.A."/>
            <person name="Schmutz J."/>
            <person name="Shapiro H."/>
            <person name="Siaut M."/>
            <person name="Stanley M."/>
            <person name="Sussman M.R."/>
            <person name="Taylor A.R."/>
            <person name="Vardi A."/>
            <person name="von Dassow P."/>
            <person name="Vyverman W."/>
            <person name="Willis A."/>
            <person name="Wyrwicz L.S."/>
            <person name="Rokhsar D.S."/>
            <person name="Weissenbach J."/>
            <person name="Armbrust E.V."/>
            <person name="Green B.R."/>
            <person name="Van de Peer Y."/>
            <person name="Grigoriev I.V."/>
        </authorList>
    </citation>
    <scope>NUCLEOTIDE SEQUENCE [LARGE SCALE GENOMIC DNA]</scope>
    <source>
        <strain evidence="3 4">CCMP1335</strain>
    </source>
</reference>
<sequence length="508" mass="56246">MKSLAVLLCFSATAAAATAQTENTTGGAIRAAATKTASSTAKNVPLPLPKKKERKVYSNKHSQMHQKALGRHLKAREGKSGATDFEKEATVETKKESAAERRLMKSKTGFTNSKLMWDNDGYGHRPMRDDDRPSPWRDDDDDEMSLRDDDAWGDDKWRKGGKSGKDNAGGGKSGKNGGGGGSGKSGKNDFCKVTVTNLSYEQAFSKLFVMLHDKAVTNMFPIYEFGKNPTEEMCDLTQNLNANGLQAFYRNRPGVDKAWITSSYWTGAQNDNYDAPYLNGGDRFEFMIRPGADWLSIAAGFPFANDGGIVLQAAPIYDGAEYYLPAIDSGCEANLQTCWSVPAMKEEFPPQSACFDENLSDENDNSFGGENFVSIHRGMQDLDNINELDDLILLTCKDVDLNTADDDTRFALYFLEEGYDDDWLICKEVAGNNCNLRGDDDFLDYIDRNDDVVGDDDVLISIARNSADFDDFCKRIDAINKDLASAFKTLEPVIFDFRNPIARVEIDC</sequence>
<keyword evidence="2" id="KW-0732">Signal</keyword>
<name>B8BZ53_THAPS</name>
<dbReference type="HOGENOM" id="CLU_536962_0_0_1"/>
<keyword evidence="4" id="KW-1185">Reference proteome</keyword>
<evidence type="ECO:0000256" key="1">
    <source>
        <dbReference type="SAM" id="MobiDB-lite"/>
    </source>
</evidence>
<feature type="region of interest" description="Disordered" evidence="1">
    <location>
        <begin position="33"/>
        <end position="186"/>
    </location>
</feature>
<dbReference type="GeneID" id="7453342"/>
<proteinExistence type="predicted"/>
<dbReference type="AlphaFoldDB" id="B8BZ53"/>
<dbReference type="KEGG" id="tps:THAPSDRAFT_22220"/>
<protein>
    <recommendedName>
        <fullName evidence="5">Spondin domain-containing protein</fullName>
    </recommendedName>
</protein>
<evidence type="ECO:0000313" key="4">
    <source>
        <dbReference type="Proteomes" id="UP000001449"/>
    </source>
</evidence>
<feature type="compositionally biased region" description="Basic residues" evidence="1">
    <location>
        <begin position="49"/>
        <end position="74"/>
    </location>
</feature>
<feature type="compositionally biased region" description="Basic and acidic residues" evidence="1">
    <location>
        <begin position="75"/>
        <end position="103"/>
    </location>
</feature>
<evidence type="ECO:0008006" key="5">
    <source>
        <dbReference type="Google" id="ProtNLM"/>
    </source>
</evidence>
<dbReference type="EMBL" id="CM000641">
    <property type="protein sequence ID" value="EED92826.1"/>
    <property type="molecule type" value="Genomic_DNA"/>
</dbReference>
<feature type="compositionally biased region" description="Gly residues" evidence="1">
    <location>
        <begin position="167"/>
        <end position="184"/>
    </location>
</feature>
<dbReference type="eggNOG" id="ENOG502QYP9">
    <property type="taxonomic scope" value="Eukaryota"/>
</dbReference>
<feature type="signal peptide" evidence="2">
    <location>
        <begin position="1"/>
        <end position="19"/>
    </location>
</feature>
<gene>
    <name evidence="3" type="ORF">THAPSDRAFT_22220</name>
</gene>
<dbReference type="PaxDb" id="35128-Thaps22220"/>
<evidence type="ECO:0000256" key="2">
    <source>
        <dbReference type="SAM" id="SignalP"/>
    </source>
</evidence>
<feature type="compositionally biased region" description="Basic and acidic residues" evidence="1">
    <location>
        <begin position="144"/>
        <end position="158"/>
    </location>
</feature>
<dbReference type="Proteomes" id="UP000001449">
    <property type="component" value="Chromosome 4"/>
</dbReference>
<dbReference type="RefSeq" id="XP_002289289.1">
    <property type="nucleotide sequence ID" value="XM_002289253.1"/>
</dbReference>